<feature type="region of interest" description="Disordered" evidence="1">
    <location>
        <begin position="1"/>
        <end position="28"/>
    </location>
</feature>
<evidence type="ECO:0000313" key="3">
    <source>
        <dbReference type="Proteomes" id="UP000092445"/>
    </source>
</evidence>
<dbReference type="VEuPathDB" id="VectorBase:GPAI023500"/>
<feature type="compositionally biased region" description="Low complexity" evidence="1">
    <location>
        <begin position="8"/>
        <end position="22"/>
    </location>
</feature>
<protein>
    <submittedName>
        <fullName evidence="2">Uncharacterized protein</fullName>
    </submittedName>
</protein>
<evidence type="ECO:0000313" key="2">
    <source>
        <dbReference type="EnsemblMetazoa" id="GPAI023500-PA"/>
    </source>
</evidence>
<dbReference type="AlphaFoldDB" id="A0A1A9ZSE0"/>
<organism evidence="2 3">
    <name type="scientific">Glossina pallidipes</name>
    <name type="common">Tsetse fly</name>
    <dbReference type="NCBI Taxonomy" id="7398"/>
    <lineage>
        <taxon>Eukaryota</taxon>
        <taxon>Metazoa</taxon>
        <taxon>Ecdysozoa</taxon>
        <taxon>Arthropoda</taxon>
        <taxon>Hexapoda</taxon>
        <taxon>Insecta</taxon>
        <taxon>Pterygota</taxon>
        <taxon>Neoptera</taxon>
        <taxon>Endopterygota</taxon>
        <taxon>Diptera</taxon>
        <taxon>Brachycera</taxon>
        <taxon>Muscomorpha</taxon>
        <taxon>Hippoboscoidea</taxon>
        <taxon>Glossinidae</taxon>
        <taxon>Glossina</taxon>
    </lineage>
</organism>
<dbReference type="Proteomes" id="UP000092445">
    <property type="component" value="Unassembled WGS sequence"/>
</dbReference>
<reference evidence="3" key="1">
    <citation type="submission" date="2014-03" db="EMBL/GenBank/DDBJ databases">
        <authorList>
            <person name="Aksoy S."/>
            <person name="Warren W."/>
            <person name="Wilson R.K."/>
        </authorList>
    </citation>
    <scope>NUCLEOTIDE SEQUENCE [LARGE SCALE GENOMIC DNA]</scope>
    <source>
        <strain evidence="3">IAEA</strain>
    </source>
</reference>
<keyword evidence="3" id="KW-1185">Reference proteome</keyword>
<reference evidence="2" key="2">
    <citation type="submission" date="2020-05" db="UniProtKB">
        <authorList>
            <consortium name="EnsemblMetazoa"/>
        </authorList>
    </citation>
    <scope>IDENTIFICATION</scope>
    <source>
        <strain evidence="2">IAEA</strain>
    </source>
</reference>
<name>A0A1A9ZSE0_GLOPL</name>
<sequence length="110" mass="11310">MNKKKIESSSSRSSSSSSSNSSTNNREIAVPSEVFGNTSTVDTQSFICSLICSLDSNTGTETVSAVSRESSGSAKSATLIDASTGAGTVEAHDPPEPAALLLSSLRLHRS</sequence>
<dbReference type="EnsemblMetazoa" id="GPAI023500-RA">
    <property type="protein sequence ID" value="GPAI023500-PA"/>
    <property type="gene ID" value="GPAI023500"/>
</dbReference>
<proteinExistence type="predicted"/>
<evidence type="ECO:0000256" key="1">
    <source>
        <dbReference type="SAM" id="MobiDB-lite"/>
    </source>
</evidence>
<accession>A0A1A9ZSE0</accession>